<comment type="caution">
    <text evidence="2">The sequence shown here is derived from an EMBL/GenBank/DDBJ whole genome shotgun (WGS) entry which is preliminary data.</text>
</comment>
<feature type="transmembrane region" description="Helical" evidence="1">
    <location>
        <begin position="40"/>
        <end position="61"/>
    </location>
</feature>
<reference evidence="2 3" key="1">
    <citation type="submission" date="2024-08" db="EMBL/GenBank/DDBJ databases">
        <title>Insights into the chromosomal genome structure of Flemingia macrophylla.</title>
        <authorList>
            <person name="Ding Y."/>
            <person name="Zhao Y."/>
            <person name="Bi W."/>
            <person name="Wu M."/>
            <person name="Zhao G."/>
            <person name="Gong Y."/>
            <person name="Li W."/>
            <person name="Zhang P."/>
        </authorList>
    </citation>
    <scope>NUCLEOTIDE SEQUENCE [LARGE SCALE GENOMIC DNA]</scope>
    <source>
        <strain evidence="2">DYQJB</strain>
        <tissue evidence="2">Leaf</tissue>
    </source>
</reference>
<keyword evidence="1" id="KW-0472">Membrane</keyword>
<organism evidence="2 3">
    <name type="scientific">Flemingia macrophylla</name>
    <dbReference type="NCBI Taxonomy" id="520843"/>
    <lineage>
        <taxon>Eukaryota</taxon>
        <taxon>Viridiplantae</taxon>
        <taxon>Streptophyta</taxon>
        <taxon>Embryophyta</taxon>
        <taxon>Tracheophyta</taxon>
        <taxon>Spermatophyta</taxon>
        <taxon>Magnoliopsida</taxon>
        <taxon>eudicotyledons</taxon>
        <taxon>Gunneridae</taxon>
        <taxon>Pentapetalae</taxon>
        <taxon>rosids</taxon>
        <taxon>fabids</taxon>
        <taxon>Fabales</taxon>
        <taxon>Fabaceae</taxon>
        <taxon>Papilionoideae</taxon>
        <taxon>50 kb inversion clade</taxon>
        <taxon>NPAAA clade</taxon>
        <taxon>indigoferoid/millettioid clade</taxon>
        <taxon>Phaseoleae</taxon>
        <taxon>Flemingia</taxon>
    </lineage>
</organism>
<feature type="transmembrane region" description="Helical" evidence="1">
    <location>
        <begin position="67"/>
        <end position="90"/>
    </location>
</feature>
<evidence type="ECO:0000256" key="1">
    <source>
        <dbReference type="SAM" id="Phobius"/>
    </source>
</evidence>
<accession>A0ABD1NI50</accession>
<sequence>MSLIFSRLGILRVEVDFDIDLLGFFSGLVIEQLMKIELKLLLIVGGVSLNLSSLFFLIIYIKKTFVVLLMWVLPTITADPIAAASIRIVVGCGTKGYKTISWLRSLY</sequence>
<keyword evidence="1" id="KW-1133">Transmembrane helix</keyword>
<name>A0ABD1NI50_9FABA</name>
<keyword evidence="1" id="KW-0812">Transmembrane</keyword>
<protein>
    <submittedName>
        <fullName evidence="2">Uncharacterized protein</fullName>
    </submittedName>
</protein>
<dbReference type="AlphaFoldDB" id="A0ABD1NI50"/>
<keyword evidence="3" id="KW-1185">Reference proteome</keyword>
<evidence type="ECO:0000313" key="3">
    <source>
        <dbReference type="Proteomes" id="UP001603857"/>
    </source>
</evidence>
<dbReference type="Proteomes" id="UP001603857">
    <property type="component" value="Unassembled WGS sequence"/>
</dbReference>
<proteinExistence type="predicted"/>
<dbReference type="EMBL" id="JBGMDY010000001">
    <property type="protein sequence ID" value="KAL2347800.1"/>
    <property type="molecule type" value="Genomic_DNA"/>
</dbReference>
<evidence type="ECO:0000313" key="2">
    <source>
        <dbReference type="EMBL" id="KAL2347800.1"/>
    </source>
</evidence>
<gene>
    <name evidence="2" type="ORF">Fmac_001800</name>
</gene>